<protein>
    <recommendedName>
        <fullName evidence="3">NAD(P)-binding domain-containing protein</fullName>
    </recommendedName>
</protein>
<feature type="compositionally biased region" description="Low complexity" evidence="2">
    <location>
        <begin position="411"/>
        <end position="424"/>
    </location>
</feature>
<organism evidence="4 5">
    <name type="scientific">Verticillium longisporum</name>
    <name type="common">Verticillium dahliae var. longisporum</name>
    <dbReference type="NCBI Taxonomy" id="100787"/>
    <lineage>
        <taxon>Eukaryota</taxon>
        <taxon>Fungi</taxon>
        <taxon>Dikarya</taxon>
        <taxon>Ascomycota</taxon>
        <taxon>Pezizomycotina</taxon>
        <taxon>Sordariomycetes</taxon>
        <taxon>Hypocreomycetidae</taxon>
        <taxon>Glomerellales</taxon>
        <taxon>Plectosphaerellaceae</taxon>
        <taxon>Verticillium</taxon>
    </lineage>
</organism>
<feature type="region of interest" description="Disordered" evidence="2">
    <location>
        <begin position="538"/>
        <end position="623"/>
    </location>
</feature>
<evidence type="ECO:0000256" key="2">
    <source>
        <dbReference type="SAM" id="MobiDB-lite"/>
    </source>
</evidence>
<dbReference type="AlphaFoldDB" id="A0A0G4LNM3"/>
<feature type="compositionally biased region" description="Basic and acidic residues" evidence="2">
    <location>
        <begin position="296"/>
        <end position="306"/>
    </location>
</feature>
<feature type="region of interest" description="Disordered" evidence="2">
    <location>
        <begin position="219"/>
        <end position="249"/>
    </location>
</feature>
<gene>
    <name evidence="4" type="ORF">BN1723_013057</name>
</gene>
<feature type="compositionally biased region" description="Polar residues" evidence="2">
    <location>
        <begin position="554"/>
        <end position="603"/>
    </location>
</feature>
<feature type="region of interest" description="Disordered" evidence="2">
    <location>
        <begin position="409"/>
        <end position="524"/>
    </location>
</feature>
<feature type="compositionally biased region" description="Polar residues" evidence="2">
    <location>
        <begin position="429"/>
        <end position="442"/>
    </location>
</feature>
<accession>A0A0G4LNM3</accession>
<reference evidence="5" key="1">
    <citation type="submission" date="2015-05" db="EMBL/GenBank/DDBJ databases">
        <authorList>
            <person name="Fogelqvist Johan"/>
        </authorList>
    </citation>
    <scope>NUCLEOTIDE SEQUENCE [LARGE SCALE GENOMIC DNA]</scope>
</reference>
<dbReference type="Gene3D" id="3.40.50.720">
    <property type="entry name" value="NAD(P)-binding Rossmann-like Domain"/>
    <property type="match status" value="1"/>
</dbReference>
<dbReference type="GO" id="GO:0016646">
    <property type="term" value="F:oxidoreductase activity, acting on the CH-NH group of donors, NAD or NADP as acceptor"/>
    <property type="evidence" value="ECO:0007669"/>
    <property type="project" value="TreeGrafter"/>
</dbReference>
<dbReference type="EMBL" id="CVQI01015002">
    <property type="protein sequence ID" value="CRK23637.1"/>
    <property type="molecule type" value="Genomic_DNA"/>
</dbReference>
<proteinExistence type="inferred from homology"/>
<evidence type="ECO:0000313" key="4">
    <source>
        <dbReference type="EMBL" id="CRK23637.1"/>
    </source>
</evidence>
<feature type="compositionally biased region" description="Polar residues" evidence="2">
    <location>
        <begin position="510"/>
        <end position="524"/>
    </location>
</feature>
<feature type="compositionally biased region" description="Basic and acidic residues" evidence="2">
    <location>
        <begin position="238"/>
        <end position="248"/>
    </location>
</feature>
<dbReference type="Proteomes" id="UP000045706">
    <property type="component" value="Unassembled WGS sequence"/>
</dbReference>
<evidence type="ECO:0000259" key="3">
    <source>
        <dbReference type="Pfam" id="PF13460"/>
    </source>
</evidence>
<dbReference type="SUPFAM" id="SSF51735">
    <property type="entry name" value="NAD(P)-binding Rossmann-fold domains"/>
    <property type="match status" value="1"/>
</dbReference>
<feature type="compositionally biased region" description="Low complexity" evidence="2">
    <location>
        <begin position="538"/>
        <end position="549"/>
    </location>
</feature>
<name>A0A0G4LNM3_VERLO</name>
<feature type="region of interest" description="Disordered" evidence="2">
    <location>
        <begin position="296"/>
        <end position="333"/>
    </location>
</feature>
<feature type="compositionally biased region" description="Polar residues" evidence="2">
    <location>
        <begin position="460"/>
        <end position="498"/>
    </location>
</feature>
<dbReference type="Pfam" id="PF13460">
    <property type="entry name" value="NAD_binding_10"/>
    <property type="match status" value="1"/>
</dbReference>
<dbReference type="InterPro" id="IPR016040">
    <property type="entry name" value="NAD(P)-bd_dom"/>
</dbReference>
<dbReference type="PANTHER" id="PTHR43355:SF2">
    <property type="entry name" value="FLAVIN REDUCTASE (NADPH)"/>
    <property type="match status" value="1"/>
</dbReference>
<dbReference type="PANTHER" id="PTHR43355">
    <property type="entry name" value="FLAVIN REDUCTASE (NADPH)"/>
    <property type="match status" value="1"/>
</dbReference>
<sequence>MASSTILIFGATGPAGICLLRESLFRKQATVAYVRNASKLPDDLTKNPLLEAIEGQMDDAEKLSLVVSRAAVIISLLGPSGRTTGEYPYPGYYSTIIPLVRQHSVKRILVLATVSVEDSDDKSSFVRRALVTGVKYGFAAAYRTNVAIANVFRETAEGINWTVFRVGMVQGEHDEESWRNDRQGAVFAGSVGEPGWTWNIKRGALARWLIDRAEVPNETLASRTPAKEQKRRARGDHHRTESDARDQQVEAAAEALIKARAAALDDGLDDHTFIRSDTAVASTYADASFAEFKELPRRARSSEERRRTRKKTAAAGHGASLSPVTSQHAMSEKSVPTFATRGYASVAAQGVAFETPPRGRTAKRKTQSAWTTFTLWFKSLLLKSKRYHGWGGGAGRERDVSFTTSTTELDNSSYANTSSANTRSKYSHARSTSGASHASIATSSGSGPGGYRSGSFVHPFQQTPRTSTPPLSYANSLASLDQPTQQGNNNPRDYSPTITEDEDLDFDPSYSYNHPANGLQPQSRSLSQNNLNIYAANTNPAANTSNSSPRRPSLASQRTSSLSDVNQNPLRINTSNRSTSASGGSRLANVSSTSDLNLLSESYDSPGALSLATSPPSSSTPAC</sequence>
<feature type="compositionally biased region" description="Low complexity" evidence="2">
    <location>
        <begin position="605"/>
        <end position="623"/>
    </location>
</feature>
<feature type="domain" description="NAD(P)-binding" evidence="3">
    <location>
        <begin position="10"/>
        <end position="210"/>
    </location>
</feature>
<evidence type="ECO:0000313" key="5">
    <source>
        <dbReference type="Proteomes" id="UP000045706"/>
    </source>
</evidence>
<dbReference type="InterPro" id="IPR036291">
    <property type="entry name" value="NAD(P)-bd_dom_sf"/>
</dbReference>
<comment type="similarity">
    <text evidence="1">Belongs to the avfA family.</text>
</comment>
<dbReference type="InterPro" id="IPR051606">
    <property type="entry name" value="Polyketide_Oxido-like"/>
</dbReference>
<evidence type="ECO:0000256" key="1">
    <source>
        <dbReference type="ARBA" id="ARBA00038376"/>
    </source>
</evidence>